<proteinExistence type="predicted"/>
<feature type="chain" id="PRO_5017994540" description="Spore coat protein U domain-containing protein" evidence="1">
    <location>
        <begin position="21"/>
        <end position="151"/>
    </location>
</feature>
<organism evidence="2">
    <name type="scientific">uncultured spirochete</name>
    <dbReference type="NCBI Taxonomy" id="156406"/>
    <lineage>
        <taxon>Bacteria</taxon>
        <taxon>Pseudomonadati</taxon>
        <taxon>Spirochaetota</taxon>
        <taxon>Spirochaetia</taxon>
        <taxon>Spirochaetales</taxon>
        <taxon>environmental samples</taxon>
    </lineage>
</organism>
<evidence type="ECO:0000256" key="1">
    <source>
        <dbReference type="SAM" id="SignalP"/>
    </source>
</evidence>
<evidence type="ECO:0000313" key="2">
    <source>
        <dbReference type="EMBL" id="SLM18937.1"/>
    </source>
</evidence>
<dbReference type="AlphaFoldDB" id="A0A3P3XRQ4"/>
<keyword evidence="1" id="KW-0732">Signal</keyword>
<name>A0A3P3XRQ4_9SPIR</name>
<evidence type="ECO:0008006" key="3">
    <source>
        <dbReference type="Google" id="ProtNLM"/>
    </source>
</evidence>
<gene>
    <name evidence="2" type="ORF">SPIRO4BDMA_50452</name>
</gene>
<feature type="signal peptide" evidence="1">
    <location>
        <begin position="1"/>
        <end position="20"/>
    </location>
</feature>
<accession>A0A3P3XRQ4</accession>
<protein>
    <recommendedName>
        <fullName evidence="3">Spore coat protein U domain-containing protein</fullName>
    </recommendedName>
</protein>
<reference evidence="2" key="1">
    <citation type="submission" date="2017-02" db="EMBL/GenBank/DDBJ databases">
        <authorList>
            <person name="Regsiter A."/>
            <person name="William W."/>
        </authorList>
    </citation>
    <scope>NUCLEOTIDE SEQUENCE</scope>
    <source>
        <strain evidence="2">BdmA 4</strain>
    </source>
</reference>
<dbReference type="EMBL" id="FWDO01000005">
    <property type="protein sequence ID" value="SLM18937.1"/>
    <property type="molecule type" value="Genomic_DNA"/>
</dbReference>
<sequence>MKKFFLVVLAVLFVAVPAFAATSISTTLQATVGASLSITTTIPGTKALDPTLTSATLGNVTITSNVTNWTITIHSANGGKMIRSGSADIYPYLLNFGSETGINLTSDHVITKTAPQTAQTTSVSVTYDTAATLGISAGTYEDTLTISLVAL</sequence>